<dbReference type="PANTHER" id="PTHR23359">
    <property type="entry name" value="NUCLEOTIDE KINASE"/>
    <property type="match status" value="1"/>
</dbReference>
<dbReference type="SUPFAM" id="SSF52540">
    <property type="entry name" value="P-loop containing nucleoside triphosphate hydrolases"/>
    <property type="match status" value="1"/>
</dbReference>
<dbReference type="Gene3D" id="3.40.50.300">
    <property type="entry name" value="P-loop containing nucleotide triphosphate hydrolases"/>
    <property type="match status" value="1"/>
</dbReference>
<keyword evidence="4 5" id="KW-0418">Kinase</keyword>
<comment type="similarity">
    <text evidence="5">Belongs to the adenylate kinase family.</text>
</comment>
<evidence type="ECO:0000256" key="1">
    <source>
        <dbReference type="ARBA" id="ARBA00022679"/>
    </source>
</evidence>
<dbReference type="InterPro" id="IPR000850">
    <property type="entry name" value="Adenylat/UMP-CMP_kin"/>
</dbReference>
<dbReference type="EMBL" id="DROK01000055">
    <property type="protein sequence ID" value="HHI96584.1"/>
    <property type="molecule type" value="Genomic_DNA"/>
</dbReference>
<comment type="catalytic activity">
    <reaction evidence="6">
        <text>AMP + ATP = 2 ADP</text>
        <dbReference type="Rhea" id="RHEA:12973"/>
        <dbReference type="ChEBI" id="CHEBI:30616"/>
        <dbReference type="ChEBI" id="CHEBI:456215"/>
        <dbReference type="ChEBI" id="CHEBI:456216"/>
        <dbReference type="EC" id="2.7.4.3"/>
    </reaction>
</comment>
<dbReference type="GO" id="GO:0004017">
    <property type="term" value="F:AMP kinase activity"/>
    <property type="evidence" value="ECO:0007669"/>
    <property type="project" value="UniProtKB-EC"/>
</dbReference>
<organism evidence="7">
    <name type="scientific">Thermodesulfatator atlanticus</name>
    <dbReference type="NCBI Taxonomy" id="501497"/>
    <lineage>
        <taxon>Bacteria</taxon>
        <taxon>Pseudomonadati</taxon>
        <taxon>Thermodesulfobacteriota</taxon>
        <taxon>Thermodesulfobacteria</taxon>
        <taxon>Thermodesulfobacteriales</taxon>
        <taxon>Thermodesulfatatoraceae</taxon>
        <taxon>Thermodesulfatator</taxon>
    </lineage>
</organism>
<keyword evidence="2" id="KW-0545">Nucleotide biosynthesis</keyword>
<dbReference type="EC" id="2.7.4.3" evidence="6"/>
<gene>
    <name evidence="7" type="ORF">ENJ96_01895</name>
</gene>
<evidence type="ECO:0000313" key="7">
    <source>
        <dbReference type="EMBL" id="HHI96584.1"/>
    </source>
</evidence>
<name>A0A7V5U1Y3_9BACT</name>
<evidence type="ECO:0000256" key="2">
    <source>
        <dbReference type="ARBA" id="ARBA00022727"/>
    </source>
</evidence>
<keyword evidence="1 5" id="KW-0808">Transferase</keyword>
<dbReference type="GO" id="GO:0005737">
    <property type="term" value="C:cytoplasm"/>
    <property type="evidence" value="ECO:0007669"/>
    <property type="project" value="UniProtKB-SubCell"/>
</dbReference>
<evidence type="ECO:0000256" key="3">
    <source>
        <dbReference type="ARBA" id="ARBA00022741"/>
    </source>
</evidence>
<evidence type="ECO:0000256" key="5">
    <source>
        <dbReference type="RuleBase" id="RU003330"/>
    </source>
</evidence>
<evidence type="ECO:0000256" key="6">
    <source>
        <dbReference type="RuleBase" id="RU003331"/>
    </source>
</evidence>
<dbReference type="PRINTS" id="PR00094">
    <property type="entry name" value="ADENYLTKNASE"/>
</dbReference>
<protein>
    <recommendedName>
        <fullName evidence="6">Adenylate kinase</fullName>
        <ecNumber evidence="6">2.7.4.3</ecNumber>
    </recommendedName>
</protein>
<comment type="caution">
    <text evidence="7">The sequence shown here is derived from an EMBL/GenBank/DDBJ whole genome shotgun (WGS) entry which is preliminary data.</text>
</comment>
<dbReference type="AlphaFoldDB" id="A0A7V5U1Y3"/>
<keyword evidence="3 6" id="KW-0547">Nucleotide-binding</keyword>
<proteinExistence type="inferred from homology"/>
<comment type="subunit">
    <text evidence="6">Monomer.</text>
</comment>
<dbReference type="GO" id="GO:0005524">
    <property type="term" value="F:ATP binding"/>
    <property type="evidence" value="ECO:0007669"/>
    <property type="project" value="UniProtKB-KW"/>
</dbReference>
<dbReference type="Pfam" id="PF00406">
    <property type="entry name" value="ADK"/>
    <property type="match status" value="1"/>
</dbReference>
<reference evidence="7" key="1">
    <citation type="journal article" date="2020" name="mSystems">
        <title>Genome- and Community-Level Interaction Insights into Carbon Utilization and Element Cycling Functions of Hydrothermarchaeota in Hydrothermal Sediment.</title>
        <authorList>
            <person name="Zhou Z."/>
            <person name="Liu Y."/>
            <person name="Xu W."/>
            <person name="Pan J."/>
            <person name="Luo Z.H."/>
            <person name="Li M."/>
        </authorList>
    </citation>
    <scope>NUCLEOTIDE SEQUENCE [LARGE SCALE GENOMIC DNA]</scope>
    <source>
        <strain evidence="7">HyVt-533</strain>
    </source>
</reference>
<dbReference type="InterPro" id="IPR027417">
    <property type="entry name" value="P-loop_NTPase"/>
</dbReference>
<evidence type="ECO:0000256" key="4">
    <source>
        <dbReference type="ARBA" id="ARBA00022777"/>
    </source>
</evidence>
<dbReference type="Proteomes" id="UP000886101">
    <property type="component" value="Unassembled WGS sequence"/>
</dbReference>
<sequence>MLKGILLLGPTGVGKSPLGDLLEAQGLYGRRFLHFDFGRELRAIARGEIRDGILPSERVFVQKVLAEGLLLENEHFYLAEKILRAFLQFKEATGEEILVLNGLPRHEGQALLMKEYVNIPLVLVLEASFEEILERIHRNTGGDRKGRDDDRIELIYKKWQTYKARTRPLKEFYARQGAKVLKILVGRHTRPEETLASLKQGLPRTDFNKLFKS</sequence>
<comment type="subcellular location">
    <subcellularLocation>
        <location evidence="6">Cytoplasm</location>
    </subcellularLocation>
</comment>
<accession>A0A7V5U1Y3</accession>
<keyword evidence="6" id="KW-0067">ATP-binding</keyword>